<dbReference type="Pfam" id="PF25612">
    <property type="entry name" value="DUF7940"/>
    <property type="match status" value="1"/>
</dbReference>
<evidence type="ECO:0000256" key="1">
    <source>
        <dbReference type="SAM" id="Phobius"/>
    </source>
</evidence>
<dbReference type="EMBL" id="CP083239">
    <property type="protein sequence ID" value="UOK73026.1"/>
    <property type="molecule type" value="Genomic_DNA"/>
</dbReference>
<proteinExistence type="predicted"/>
<feature type="transmembrane region" description="Helical" evidence="1">
    <location>
        <begin position="45"/>
        <end position="65"/>
    </location>
</feature>
<feature type="transmembrane region" description="Helical" evidence="1">
    <location>
        <begin position="15"/>
        <end position="33"/>
    </location>
</feature>
<accession>A0A9E7D845</accession>
<dbReference type="AlphaFoldDB" id="A0A9E7D845"/>
<dbReference type="InterPro" id="IPR057700">
    <property type="entry name" value="DUF7940"/>
</dbReference>
<evidence type="ECO:0000313" key="2">
    <source>
        <dbReference type="EMBL" id="UOK73026.1"/>
    </source>
</evidence>
<reference evidence="2" key="1">
    <citation type="submission" date="2021-09" db="EMBL/GenBank/DDBJ databases">
        <title>Network and meta-omics reveal the key degrader and cooperation patterns in an efficient 1,4-dioxane-degrading microbial community.</title>
        <authorList>
            <person name="Dai C."/>
        </authorList>
    </citation>
    <scope>NUCLEOTIDE SEQUENCE</scope>
    <source>
        <strain evidence="2">ZM13</strain>
    </source>
</reference>
<dbReference type="RefSeq" id="WP_244450719.1">
    <property type="nucleotide sequence ID" value="NZ_CP083239.1"/>
</dbReference>
<protein>
    <submittedName>
        <fullName evidence="2">Uncharacterized protein</fullName>
    </submittedName>
</protein>
<sequence>MRLIPNWRRVLTRAWSVRFGLIAGLCEGLNVVLQITVDRLPEVSLGLRALAGLAACAAIVSRFIAQPKSLGED</sequence>
<dbReference type="KEGG" id="apol:K9D25_10155"/>
<gene>
    <name evidence="2" type="ORF">K9D25_10155</name>
</gene>
<organism evidence="2 3">
    <name type="scientific">Ancylobacter polymorphus</name>
    <dbReference type="NCBI Taxonomy" id="223390"/>
    <lineage>
        <taxon>Bacteria</taxon>
        <taxon>Pseudomonadati</taxon>
        <taxon>Pseudomonadota</taxon>
        <taxon>Alphaproteobacteria</taxon>
        <taxon>Hyphomicrobiales</taxon>
        <taxon>Xanthobacteraceae</taxon>
        <taxon>Ancylobacter</taxon>
    </lineage>
</organism>
<name>A0A9E7D845_9HYPH</name>
<keyword evidence="1" id="KW-1133">Transmembrane helix</keyword>
<keyword evidence="1" id="KW-0472">Membrane</keyword>
<keyword evidence="1" id="KW-0812">Transmembrane</keyword>
<dbReference type="Proteomes" id="UP000831684">
    <property type="component" value="Chromosome"/>
</dbReference>
<evidence type="ECO:0000313" key="3">
    <source>
        <dbReference type="Proteomes" id="UP000831684"/>
    </source>
</evidence>